<evidence type="ECO:0000256" key="3">
    <source>
        <dbReference type="ARBA" id="ARBA00022748"/>
    </source>
</evidence>
<dbReference type="Pfam" id="PF05140">
    <property type="entry name" value="ResB"/>
    <property type="match status" value="1"/>
</dbReference>
<dbReference type="InterPro" id="IPR023494">
    <property type="entry name" value="Cyt_c_bgen_Ccs1/CcsB/ResB"/>
</dbReference>
<evidence type="ECO:0000256" key="4">
    <source>
        <dbReference type="ARBA" id="ARBA00022989"/>
    </source>
</evidence>
<keyword evidence="5" id="KW-0472">Membrane</keyword>
<evidence type="ECO:0000313" key="7">
    <source>
        <dbReference type="EMBL" id="TFB80115.1"/>
    </source>
</evidence>
<dbReference type="OrthoDB" id="3949537at2"/>
<keyword evidence="3" id="KW-0201">Cytochrome c-type biogenesis</keyword>
<sequence>MSRPFDHVEGSGPPERPGPGINQPALGVTGYLRFFWRQLTSMRTAILLLLLLAVAAVPGSMWPQRSSDPNGVIQFFDKNPTLAPVLDRLQLFDVYTSVWFSAIYILLFISLIGCVLPRTLHHLKALRAKPPRTPARLERLAAFASKELDAGDTVADAAGAIQAARAQLRSGGYRVALYESGKNLSVSAERGYLRETGNLVFHTALIGILFAVGLGGGFGYTGQKIIIEGQSFVNIKGAYDSFTPGRFFTDAALQPYRLTLDDFSVKYEEQSIQAYGQPIDYTAKVTTWLPGQKGIDSTIKVNEPLALGGSELYLLGNGYAPTITVRDGKGNIAYTASVPFLPQDANLTSTGVVRVPDALPEQLAFRGFFYPTAGELSTGALTSIHPDLRNPVLTLFAYKGDLGLDNGIPQNVYALDPTDLTQIAGGDSGTPALELRPGQTVELPDDLGSVTFDSASPPTAAADDWSQSVPRYISLDVHRDPAQLWVLLFACLATAGLLTSLFVPRRRVWVKAIEGEDGSLRLEYAGLARGEDPGLDAAVAAIAERHTEGLKA</sequence>
<dbReference type="AlphaFoldDB" id="A0A4R8VBT7"/>
<dbReference type="EMBL" id="SOFI01000003">
    <property type="protein sequence ID" value="TFB80115.1"/>
    <property type="molecule type" value="Genomic_DNA"/>
</dbReference>
<dbReference type="PANTHER" id="PTHR31566">
    <property type="entry name" value="CYTOCHROME C BIOGENESIS PROTEIN CCS1, CHLOROPLASTIC"/>
    <property type="match status" value="1"/>
</dbReference>
<organism evidence="7 8">
    <name type="scientific">Terrimesophilobacter mesophilus</name>
    <dbReference type="NCBI Taxonomy" id="433647"/>
    <lineage>
        <taxon>Bacteria</taxon>
        <taxon>Bacillati</taxon>
        <taxon>Actinomycetota</taxon>
        <taxon>Actinomycetes</taxon>
        <taxon>Micrococcales</taxon>
        <taxon>Microbacteriaceae</taxon>
        <taxon>Terrimesophilobacter</taxon>
    </lineage>
</organism>
<proteinExistence type="predicted"/>
<evidence type="ECO:0000256" key="2">
    <source>
        <dbReference type="ARBA" id="ARBA00022692"/>
    </source>
</evidence>
<dbReference type="GO" id="GO:0016020">
    <property type="term" value="C:membrane"/>
    <property type="evidence" value="ECO:0007669"/>
    <property type="project" value="UniProtKB-SubCell"/>
</dbReference>
<comment type="subcellular location">
    <subcellularLocation>
        <location evidence="1">Membrane</location>
        <topology evidence="1">Multi-pass membrane protein</topology>
    </subcellularLocation>
</comment>
<reference evidence="7 8" key="1">
    <citation type="submission" date="2019-03" db="EMBL/GenBank/DDBJ databases">
        <title>Genomics of glacier-inhabiting Cryobacterium strains.</title>
        <authorList>
            <person name="Liu Q."/>
            <person name="Xin Y.-H."/>
        </authorList>
    </citation>
    <scope>NUCLEOTIDE SEQUENCE [LARGE SCALE GENOMIC DNA]</scope>
    <source>
        <strain evidence="7 8">CGMCC 1.10440</strain>
    </source>
</reference>
<keyword evidence="2" id="KW-0812">Transmembrane</keyword>
<gene>
    <name evidence="7" type="ORF">E3N84_08705</name>
</gene>
<protein>
    <submittedName>
        <fullName evidence="7">Cytochrome c biogenesis protein ResB</fullName>
    </submittedName>
</protein>
<comment type="caution">
    <text evidence="7">The sequence shown here is derived from an EMBL/GenBank/DDBJ whole genome shotgun (WGS) entry which is preliminary data.</text>
</comment>
<dbReference type="Proteomes" id="UP000298488">
    <property type="component" value="Unassembled WGS sequence"/>
</dbReference>
<evidence type="ECO:0000313" key="8">
    <source>
        <dbReference type="Proteomes" id="UP000298488"/>
    </source>
</evidence>
<dbReference type="InterPro" id="IPR007816">
    <property type="entry name" value="ResB-like_domain"/>
</dbReference>
<evidence type="ECO:0000256" key="5">
    <source>
        <dbReference type="ARBA" id="ARBA00023136"/>
    </source>
</evidence>
<name>A0A4R8VBT7_9MICO</name>
<evidence type="ECO:0000259" key="6">
    <source>
        <dbReference type="Pfam" id="PF05140"/>
    </source>
</evidence>
<dbReference type="RefSeq" id="WP_104095981.1">
    <property type="nucleotide sequence ID" value="NZ_PJJX01000002.1"/>
</dbReference>
<feature type="domain" description="ResB-like" evidence="6">
    <location>
        <begin position="42"/>
        <end position="538"/>
    </location>
</feature>
<accession>A0A4R8VBT7</accession>
<evidence type="ECO:0000256" key="1">
    <source>
        <dbReference type="ARBA" id="ARBA00004141"/>
    </source>
</evidence>
<dbReference type="GO" id="GO:0017004">
    <property type="term" value="P:cytochrome complex assembly"/>
    <property type="evidence" value="ECO:0007669"/>
    <property type="project" value="UniProtKB-KW"/>
</dbReference>
<keyword evidence="4" id="KW-1133">Transmembrane helix</keyword>
<keyword evidence="8" id="KW-1185">Reference proteome</keyword>
<dbReference type="PANTHER" id="PTHR31566:SF0">
    <property type="entry name" value="CYTOCHROME C BIOGENESIS PROTEIN CCS1, CHLOROPLASTIC"/>
    <property type="match status" value="1"/>
</dbReference>